<gene>
    <name evidence="3" type="ORF">EJ05DRAFT_475703</name>
</gene>
<dbReference type="SUPFAM" id="SSF52113">
    <property type="entry name" value="BRCT domain"/>
    <property type="match status" value="1"/>
</dbReference>
<dbReference type="AlphaFoldDB" id="A0A6A6W847"/>
<dbReference type="PROSITE" id="PS50172">
    <property type="entry name" value="BRCT"/>
    <property type="match status" value="1"/>
</dbReference>
<sequence>MAGGSVYVVMADGEINSIYSTLAAANSGAEELSAEDGQKPDSTKKRKDGSLEITGETKIVVDIWPLQQVAPSKRTTSTKKTAEAKPKKTTAAAKPSNATGPTVETPVGSKDALSGKVVCVTGTIEGYTRTQIQTVIQEHGGSTVSSITKAVNLVVLGIDAGQKKLDAIEKNGIETVDYDGLTGMIEASSGGASKKRRHG</sequence>
<evidence type="ECO:0000313" key="4">
    <source>
        <dbReference type="Proteomes" id="UP000799437"/>
    </source>
</evidence>
<dbReference type="RefSeq" id="XP_033600830.1">
    <property type="nucleotide sequence ID" value="XM_033743867.1"/>
</dbReference>
<protein>
    <recommendedName>
        <fullName evidence="2">BRCT domain-containing protein</fullName>
    </recommendedName>
</protein>
<reference evidence="3" key="1">
    <citation type="journal article" date="2020" name="Stud. Mycol.">
        <title>101 Dothideomycetes genomes: a test case for predicting lifestyles and emergence of pathogens.</title>
        <authorList>
            <person name="Haridas S."/>
            <person name="Albert R."/>
            <person name="Binder M."/>
            <person name="Bloem J."/>
            <person name="Labutti K."/>
            <person name="Salamov A."/>
            <person name="Andreopoulos B."/>
            <person name="Baker S."/>
            <person name="Barry K."/>
            <person name="Bills G."/>
            <person name="Bluhm B."/>
            <person name="Cannon C."/>
            <person name="Castanera R."/>
            <person name="Culley D."/>
            <person name="Daum C."/>
            <person name="Ezra D."/>
            <person name="Gonzalez J."/>
            <person name="Henrissat B."/>
            <person name="Kuo A."/>
            <person name="Liang C."/>
            <person name="Lipzen A."/>
            <person name="Lutzoni F."/>
            <person name="Magnuson J."/>
            <person name="Mondo S."/>
            <person name="Nolan M."/>
            <person name="Ohm R."/>
            <person name="Pangilinan J."/>
            <person name="Park H.-J."/>
            <person name="Ramirez L."/>
            <person name="Alfaro M."/>
            <person name="Sun H."/>
            <person name="Tritt A."/>
            <person name="Yoshinaga Y."/>
            <person name="Zwiers L.-H."/>
            <person name="Turgeon B."/>
            <person name="Goodwin S."/>
            <person name="Spatafora J."/>
            <person name="Crous P."/>
            <person name="Grigoriev I."/>
        </authorList>
    </citation>
    <scope>NUCLEOTIDE SEQUENCE</scope>
    <source>
        <strain evidence="3">CBS 121739</strain>
    </source>
</reference>
<dbReference type="Gene3D" id="3.40.50.10190">
    <property type="entry name" value="BRCT domain"/>
    <property type="match status" value="1"/>
</dbReference>
<dbReference type="OrthoDB" id="446168at2759"/>
<dbReference type="EMBL" id="ML996571">
    <property type="protein sequence ID" value="KAF2758379.1"/>
    <property type="molecule type" value="Genomic_DNA"/>
</dbReference>
<dbReference type="InterPro" id="IPR001357">
    <property type="entry name" value="BRCT_dom"/>
</dbReference>
<evidence type="ECO:0000256" key="1">
    <source>
        <dbReference type="SAM" id="MobiDB-lite"/>
    </source>
</evidence>
<feature type="domain" description="BRCT" evidence="2">
    <location>
        <begin position="108"/>
        <end position="186"/>
    </location>
</feature>
<dbReference type="SMART" id="SM00292">
    <property type="entry name" value="BRCT"/>
    <property type="match status" value="1"/>
</dbReference>
<name>A0A6A6W847_9PEZI</name>
<evidence type="ECO:0000259" key="2">
    <source>
        <dbReference type="PROSITE" id="PS50172"/>
    </source>
</evidence>
<proteinExistence type="predicted"/>
<feature type="region of interest" description="Disordered" evidence="1">
    <location>
        <begin position="71"/>
        <end position="108"/>
    </location>
</feature>
<dbReference type="Pfam" id="PF00533">
    <property type="entry name" value="BRCT"/>
    <property type="match status" value="1"/>
</dbReference>
<feature type="compositionally biased region" description="Low complexity" evidence="1">
    <location>
        <begin position="89"/>
        <end position="99"/>
    </location>
</feature>
<keyword evidence="4" id="KW-1185">Reference proteome</keyword>
<accession>A0A6A6W847</accession>
<evidence type="ECO:0000313" key="3">
    <source>
        <dbReference type="EMBL" id="KAF2758379.1"/>
    </source>
</evidence>
<feature type="region of interest" description="Disordered" evidence="1">
    <location>
        <begin position="26"/>
        <end position="51"/>
    </location>
</feature>
<dbReference type="GeneID" id="54484921"/>
<organism evidence="3 4">
    <name type="scientific">Pseudovirgaria hyperparasitica</name>
    <dbReference type="NCBI Taxonomy" id="470096"/>
    <lineage>
        <taxon>Eukaryota</taxon>
        <taxon>Fungi</taxon>
        <taxon>Dikarya</taxon>
        <taxon>Ascomycota</taxon>
        <taxon>Pezizomycotina</taxon>
        <taxon>Dothideomycetes</taxon>
        <taxon>Dothideomycetes incertae sedis</taxon>
        <taxon>Acrospermales</taxon>
        <taxon>Acrospermaceae</taxon>
        <taxon>Pseudovirgaria</taxon>
    </lineage>
</organism>
<dbReference type="Proteomes" id="UP000799437">
    <property type="component" value="Unassembled WGS sequence"/>
</dbReference>
<dbReference type="InterPro" id="IPR036420">
    <property type="entry name" value="BRCT_dom_sf"/>
</dbReference>